<protein>
    <submittedName>
        <fullName evidence="1">HAD superfamily hydrolase (TIGR01549 family)</fullName>
    </submittedName>
</protein>
<keyword evidence="2" id="KW-1185">Reference proteome</keyword>
<accession>A0ABS4H5L9</accession>
<gene>
    <name evidence="1" type="ORF">J2Z20_002743</name>
</gene>
<dbReference type="InterPro" id="IPR041492">
    <property type="entry name" value="HAD_2"/>
</dbReference>
<dbReference type="InterPro" id="IPR006439">
    <property type="entry name" value="HAD-SF_hydro_IA"/>
</dbReference>
<evidence type="ECO:0000313" key="1">
    <source>
        <dbReference type="EMBL" id="MBP1937828.1"/>
    </source>
</evidence>
<name>A0ABS4H5L9_9BACL</name>
<evidence type="ECO:0000313" key="2">
    <source>
        <dbReference type="Proteomes" id="UP001519273"/>
    </source>
</evidence>
<dbReference type="EMBL" id="JAGGKP010000007">
    <property type="protein sequence ID" value="MBP1937828.1"/>
    <property type="molecule type" value="Genomic_DNA"/>
</dbReference>
<dbReference type="InterPro" id="IPR023214">
    <property type="entry name" value="HAD_sf"/>
</dbReference>
<dbReference type="RefSeq" id="WP_209851172.1">
    <property type="nucleotide sequence ID" value="NZ_CBCRVE010000004.1"/>
</dbReference>
<dbReference type="Proteomes" id="UP001519273">
    <property type="component" value="Unassembled WGS sequence"/>
</dbReference>
<dbReference type="Gene3D" id="3.40.50.1000">
    <property type="entry name" value="HAD superfamily/HAD-like"/>
    <property type="match status" value="1"/>
</dbReference>
<dbReference type="SUPFAM" id="SSF56784">
    <property type="entry name" value="HAD-like"/>
    <property type="match status" value="1"/>
</dbReference>
<proteinExistence type="predicted"/>
<keyword evidence="1" id="KW-0378">Hydrolase</keyword>
<dbReference type="PANTHER" id="PTHR43434:SF1">
    <property type="entry name" value="PHOSPHOGLYCOLATE PHOSPHATASE"/>
    <property type="match status" value="1"/>
</dbReference>
<dbReference type="NCBIfam" id="TIGR01549">
    <property type="entry name" value="HAD-SF-IA-v1"/>
    <property type="match status" value="1"/>
</dbReference>
<dbReference type="PANTHER" id="PTHR43434">
    <property type="entry name" value="PHOSPHOGLYCOLATE PHOSPHATASE"/>
    <property type="match status" value="1"/>
</dbReference>
<dbReference type="GO" id="GO:0016787">
    <property type="term" value="F:hydrolase activity"/>
    <property type="evidence" value="ECO:0007669"/>
    <property type="project" value="UniProtKB-KW"/>
</dbReference>
<reference evidence="1 2" key="1">
    <citation type="submission" date="2021-03" db="EMBL/GenBank/DDBJ databases">
        <title>Genomic Encyclopedia of Type Strains, Phase IV (KMG-IV): sequencing the most valuable type-strain genomes for metagenomic binning, comparative biology and taxonomic classification.</title>
        <authorList>
            <person name="Goeker M."/>
        </authorList>
    </citation>
    <scope>NUCLEOTIDE SEQUENCE [LARGE SCALE GENOMIC DNA]</scope>
    <source>
        <strain evidence="1 2">DSM 23491</strain>
    </source>
</reference>
<dbReference type="Pfam" id="PF13419">
    <property type="entry name" value="HAD_2"/>
    <property type="match status" value="1"/>
</dbReference>
<sequence>METTTRLKKPEAMLFDMDGTLFQTETLLLPAYHKMFDRLRTEGIYTGETPPESLVLSTLGMILDDIWKTVLPDLDAEGRNRANEIMLELEVEGLQSGNTKLYPQVKETLQALKSQGVKLFVASNGVEHYVKGVAHAHDIYSLFDGVYSAGEYKTRTKVDLVHRLLTDHNIQSAWMVGDRSSDVEAGKKNGQTVIGCEYAGFGNHSELQGSDTIIHSFDQLLKLYEEAK</sequence>
<dbReference type="Gene3D" id="1.10.150.240">
    <property type="entry name" value="Putative phosphatase, domain 2"/>
    <property type="match status" value="1"/>
</dbReference>
<dbReference type="InterPro" id="IPR050155">
    <property type="entry name" value="HAD-like_hydrolase_sf"/>
</dbReference>
<comment type="caution">
    <text evidence="1">The sequence shown here is derived from an EMBL/GenBank/DDBJ whole genome shotgun (WGS) entry which is preliminary data.</text>
</comment>
<organism evidence="1 2">
    <name type="scientific">Paenibacillus sediminis</name>
    <dbReference type="NCBI Taxonomy" id="664909"/>
    <lineage>
        <taxon>Bacteria</taxon>
        <taxon>Bacillati</taxon>
        <taxon>Bacillota</taxon>
        <taxon>Bacilli</taxon>
        <taxon>Bacillales</taxon>
        <taxon>Paenibacillaceae</taxon>
        <taxon>Paenibacillus</taxon>
    </lineage>
</organism>
<dbReference type="InterPro" id="IPR036412">
    <property type="entry name" value="HAD-like_sf"/>
</dbReference>
<dbReference type="InterPro" id="IPR023198">
    <property type="entry name" value="PGP-like_dom2"/>
</dbReference>